<dbReference type="InterPro" id="IPR051906">
    <property type="entry name" value="TolC-like"/>
</dbReference>
<evidence type="ECO:0000256" key="5">
    <source>
        <dbReference type="ARBA" id="ARBA00022692"/>
    </source>
</evidence>
<evidence type="ECO:0000256" key="4">
    <source>
        <dbReference type="ARBA" id="ARBA00022452"/>
    </source>
</evidence>
<dbReference type="GO" id="GO:0015562">
    <property type="term" value="F:efflux transmembrane transporter activity"/>
    <property type="evidence" value="ECO:0007669"/>
    <property type="project" value="InterPro"/>
</dbReference>
<dbReference type="Gene3D" id="1.20.1600.10">
    <property type="entry name" value="Outer membrane efflux proteins (OEP)"/>
    <property type="match status" value="1"/>
</dbReference>
<dbReference type="PANTHER" id="PTHR30026">
    <property type="entry name" value="OUTER MEMBRANE PROTEIN TOLC"/>
    <property type="match status" value="1"/>
</dbReference>
<dbReference type="InterPro" id="IPR010130">
    <property type="entry name" value="T1SS_OMP_TolC"/>
</dbReference>
<proteinExistence type="inferred from homology"/>
<organism evidence="8 9">
    <name type="scientific">Hankyongella ginsenosidimutans</name>
    <dbReference type="NCBI Taxonomy" id="1763828"/>
    <lineage>
        <taxon>Bacteria</taxon>
        <taxon>Pseudomonadati</taxon>
        <taxon>Pseudomonadota</taxon>
        <taxon>Alphaproteobacteria</taxon>
        <taxon>Sphingomonadales</taxon>
        <taxon>Sphingomonadaceae</taxon>
        <taxon>Hankyongella</taxon>
    </lineage>
</organism>
<dbReference type="NCBIfam" id="TIGR01844">
    <property type="entry name" value="type_I_sec_TolC"/>
    <property type="match status" value="1"/>
</dbReference>
<dbReference type="GO" id="GO:1990281">
    <property type="term" value="C:efflux pump complex"/>
    <property type="evidence" value="ECO:0007669"/>
    <property type="project" value="TreeGrafter"/>
</dbReference>
<evidence type="ECO:0000256" key="2">
    <source>
        <dbReference type="ARBA" id="ARBA00007613"/>
    </source>
</evidence>
<evidence type="ECO:0000256" key="1">
    <source>
        <dbReference type="ARBA" id="ARBA00004442"/>
    </source>
</evidence>
<reference evidence="9" key="1">
    <citation type="submission" date="2019-04" db="EMBL/GenBank/DDBJ databases">
        <title>Complete genome sequence of Sphingomonas sp. W1-2-3.</title>
        <authorList>
            <person name="Im W.T."/>
        </authorList>
    </citation>
    <scope>NUCLEOTIDE SEQUENCE [LARGE SCALE GENOMIC DNA]</scope>
    <source>
        <strain evidence="9">W1-2-3</strain>
    </source>
</reference>
<keyword evidence="7" id="KW-0998">Cell outer membrane</keyword>
<dbReference type="EMBL" id="CP039704">
    <property type="protein sequence ID" value="QCI78752.1"/>
    <property type="molecule type" value="Genomic_DNA"/>
</dbReference>
<keyword evidence="4" id="KW-1134">Transmembrane beta strand</keyword>
<comment type="subcellular location">
    <subcellularLocation>
        <location evidence="1">Cell outer membrane</location>
    </subcellularLocation>
</comment>
<protein>
    <recommendedName>
        <fullName evidence="10">TolC family outer membrane protein</fullName>
    </recommendedName>
</protein>
<keyword evidence="5" id="KW-0812">Transmembrane</keyword>
<dbReference type="GO" id="GO:0015288">
    <property type="term" value="F:porin activity"/>
    <property type="evidence" value="ECO:0007669"/>
    <property type="project" value="TreeGrafter"/>
</dbReference>
<evidence type="ECO:0000256" key="3">
    <source>
        <dbReference type="ARBA" id="ARBA00022448"/>
    </source>
</evidence>
<keyword evidence="3" id="KW-0813">Transport</keyword>
<dbReference type="PANTHER" id="PTHR30026:SF22">
    <property type="entry name" value="OUTER MEMBRANE EFFLUX PROTEIN"/>
    <property type="match status" value="1"/>
</dbReference>
<evidence type="ECO:0000313" key="9">
    <source>
        <dbReference type="Proteomes" id="UP000298714"/>
    </source>
</evidence>
<dbReference type="Pfam" id="PF02321">
    <property type="entry name" value="OEP"/>
    <property type="match status" value="2"/>
</dbReference>
<comment type="similarity">
    <text evidence="2">Belongs to the outer membrane factor (OMF) (TC 1.B.17) family.</text>
</comment>
<dbReference type="AlphaFoldDB" id="A0A4D7CBL2"/>
<evidence type="ECO:0008006" key="10">
    <source>
        <dbReference type="Google" id="ProtNLM"/>
    </source>
</evidence>
<keyword evidence="6" id="KW-0472">Membrane</keyword>
<dbReference type="KEGG" id="hgn:E6W36_01255"/>
<dbReference type="Proteomes" id="UP000298714">
    <property type="component" value="Chromosome"/>
</dbReference>
<evidence type="ECO:0000256" key="7">
    <source>
        <dbReference type="ARBA" id="ARBA00023237"/>
    </source>
</evidence>
<evidence type="ECO:0000313" key="8">
    <source>
        <dbReference type="EMBL" id="QCI78752.1"/>
    </source>
</evidence>
<gene>
    <name evidence="8" type="ORF">E6W36_01255</name>
</gene>
<sequence>MFPEGSRTSQFGSTDQNFNARLTQPVFRGNRITNNIRAADATVDAGRETLRNAEISLLVNTATAYMDVVRDTAVLSLNDNQVAVLQRQLQAAKDRFEVGELTRTDVAQSEARLALAVSNRTAAEGALTASREAYRQVVGQAPETLVPPSELPPQPNSVDQAVERGLDKSPTITAAVANEKAARYRVSQAKGAVLPSLDGIASLSHSRGDTLVGDAQTGGRRGTNLQAGVQITIPFYQSGAEYSAVRRAQEVRSQRMLEVASAERQVTEDVRNAWEAVRTARETIRSASSAVEANEIALEGVRQEQQVGSRTILDVLDAEQELLDSRVTLTRAQRDEVVAVYRLLAATGELSVASLGLTVDGYDPAQHYNKVKYRWFGWNSQKQP</sequence>
<keyword evidence="9" id="KW-1185">Reference proteome</keyword>
<dbReference type="RefSeq" id="WP_222874361.1">
    <property type="nucleotide sequence ID" value="NZ_CP039704.1"/>
</dbReference>
<dbReference type="GO" id="GO:0009279">
    <property type="term" value="C:cell outer membrane"/>
    <property type="evidence" value="ECO:0007669"/>
    <property type="project" value="UniProtKB-SubCell"/>
</dbReference>
<dbReference type="InterPro" id="IPR003423">
    <property type="entry name" value="OMP_efflux"/>
</dbReference>
<accession>A0A4D7CBL2</accession>
<dbReference type="SUPFAM" id="SSF56954">
    <property type="entry name" value="Outer membrane efflux proteins (OEP)"/>
    <property type="match status" value="1"/>
</dbReference>
<evidence type="ECO:0000256" key="6">
    <source>
        <dbReference type="ARBA" id="ARBA00023136"/>
    </source>
</evidence>
<name>A0A4D7CBL2_9SPHN</name>